<evidence type="ECO:0000313" key="1">
    <source>
        <dbReference type="EMBL" id="PTK31919.1"/>
    </source>
</evidence>
<sequence>MKVKYNRPLNLQDIIDQLKIMQAIGKIDTINELIEDIEWLKKEDVGTYQDKYHALSVDYGYLRMENEELKEQIEFLENESDED</sequence>
<accession>A0A974L111</accession>
<reference evidence="1 2" key="1">
    <citation type="journal article" date="2016" name="Front. Microbiol.">
        <title>Comprehensive Phylogenetic Analysis of Bovine Non-aureus Staphylococci Species Based on Whole-Genome Sequencing.</title>
        <authorList>
            <person name="Naushad S."/>
            <person name="Barkema H.W."/>
            <person name="Luby C."/>
            <person name="Condas L.A."/>
            <person name="Nobrega D.B."/>
            <person name="Carson D.A."/>
            <person name="De Buck J."/>
        </authorList>
    </citation>
    <scope>NUCLEOTIDE SEQUENCE [LARGE SCALE GENOMIC DNA]</scope>
    <source>
        <strain evidence="1 2">SNUC 5336</strain>
    </source>
</reference>
<dbReference type="AlphaFoldDB" id="A0A974L111"/>
<organism evidence="1 2">
    <name type="scientific">Staphylococcus hominis</name>
    <dbReference type="NCBI Taxonomy" id="1290"/>
    <lineage>
        <taxon>Bacteria</taxon>
        <taxon>Bacillati</taxon>
        <taxon>Bacillota</taxon>
        <taxon>Bacilli</taxon>
        <taxon>Bacillales</taxon>
        <taxon>Staphylococcaceae</taxon>
        <taxon>Staphylococcus</taxon>
    </lineage>
</organism>
<protein>
    <submittedName>
        <fullName evidence="1">Uncharacterized protein</fullName>
    </submittedName>
</protein>
<name>A0A974L111_STAHO</name>
<dbReference type="RefSeq" id="WP_053040164.1">
    <property type="nucleotide sequence ID" value="NZ_PZHX01000003.1"/>
</dbReference>
<gene>
    <name evidence="1" type="ORF">BUZ51_02290</name>
</gene>
<evidence type="ECO:0000313" key="2">
    <source>
        <dbReference type="Proteomes" id="UP000241540"/>
    </source>
</evidence>
<dbReference type="Proteomes" id="UP000241540">
    <property type="component" value="Unassembled WGS sequence"/>
</dbReference>
<proteinExistence type="predicted"/>
<dbReference type="EMBL" id="PZHX01000003">
    <property type="protein sequence ID" value="PTK31919.1"/>
    <property type="molecule type" value="Genomic_DNA"/>
</dbReference>
<comment type="caution">
    <text evidence="1">The sequence shown here is derived from an EMBL/GenBank/DDBJ whole genome shotgun (WGS) entry which is preliminary data.</text>
</comment>